<dbReference type="InterPro" id="IPR008969">
    <property type="entry name" value="CarboxyPept-like_regulatory"/>
</dbReference>
<dbReference type="Pfam" id="PF13620">
    <property type="entry name" value="CarboxypepD_reg"/>
    <property type="match status" value="1"/>
</dbReference>
<protein>
    <submittedName>
        <fullName evidence="4">TonB-dependent receptor</fullName>
    </submittedName>
</protein>
<organism evidence="4 5">
    <name type="scientific">Hanstruepera neustonica</name>
    <dbReference type="NCBI Taxonomy" id="1445657"/>
    <lineage>
        <taxon>Bacteria</taxon>
        <taxon>Pseudomonadati</taxon>
        <taxon>Bacteroidota</taxon>
        <taxon>Flavobacteriia</taxon>
        <taxon>Flavobacteriales</taxon>
        <taxon>Flavobacteriaceae</taxon>
        <taxon>Hanstruepera</taxon>
    </lineage>
</organism>
<proteinExistence type="predicted"/>
<dbReference type="Gene3D" id="2.40.170.20">
    <property type="entry name" value="TonB-dependent receptor, beta-barrel domain"/>
    <property type="match status" value="1"/>
</dbReference>
<keyword evidence="3" id="KW-0998">Cell outer membrane</keyword>
<keyword evidence="5" id="KW-1185">Reference proteome</keyword>
<evidence type="ECO:0000256" key="3">
    <source>
        <dbReference type="ARBA" id="ARBA00023237"/>
    </source>
</evidence>
<keyword evidence="4" id="KW-0675">Receptor</keyword>
<dbReference type="Gene3D" id="2.60.40.1120">
    <property type="entry name" value="Carboxypeptidase-like, regulatory domain"/>
    <property type="match status" value="1"/>
</dbReference>
<evidence type="ECO:0000256" key="1">
    <source>
        <dbReference type="ARBA" id="ARBA00004442"/>
    </source>
</evidence>
<reference evidence="4 5" key="1">
    <citation type="submission" date="2018-01" db="EMBL/GenBank/DDBJ databases">
        <title>The draft genome of Hanstruepera neustonica JCM19743.</title>
        <authorList>
            <person name="He R.-H."/>
            <person name="Du Z.-J."/>
        </authorList>
    </citation>
    <scope>NUCLEOTIDE SEQUENCE [LARGE SCALE GENOMIC DNA]</scope>
    <source>
        <strain evidence="4 5">JCM19743</strain>
    </source>
</reference>
<dbReference type="RefSeq" id="WP_103050827.1">
    <property type="nucleotide sequence ID" value="NZ_POWF01000001.1"/>
</dbReference>
<comment type="subcellular location">
    <subcellularLocation>
        <location evidence="1">Cell outer membrane</location>
    </subcellularLocation>
</comment>
<dbReference type="SUPFAM" id="SSF56935">
    <property type="entry name" value="Porins"/>
    <property type="match status" value="1"/>
</dbReference>
<evidence type="ECO:0000313" key="4">
    <source>
        <dbReference type="EMBL" id="PNQ74976.1"/>
    </source>
</evidence>
<evidence type="ECO:0000256" key="2">
    <source>
        <dbReference type="ARBA" id="ARBA00023136"/>
    </source>
</evidence>
<accession>A0A2K1E3V9</accession>
<dbReference type="Proteomes" id="UP000236641">
    <property type="component" value="Unassembled WGS sequence"/>
</dbReference>
<dbReference type="EMBL" id="POWF01000001">
    <property type="protein sequence ID" value="PNQ74976.1"/>
    <property type="molecule type" value="Genomic_DNA"/>
</dbReference>
<evidence type="ECO:0000313" key="5">
    <source>
        <dbReference type="Proteomes" id="UP000236641"/>
    </source>
</evidence>
<name>A0A2K1E3V9_9FLAO</name>
<gene>
    <name evidence="4" type="ORF">C1T31_02240</name>
</gene>
<dbReference type="OrthoDB" id="1453181at2"/>
<dbReference type="InterPro" id="IPR036942">
    <property type="entry name" value="Beta-barrel_TonB_sf"/>
</dbReference>
<dbReference type="SUPFAM" id="SSF49464">
    <property type="entry name" value="Carboxypeptidase regulatory domain-like"/>
    <property type="match status" value="1"/>
</dbReference>
<sequence>MKKHFFIFLFGIFSTLTIYAQEAIVKGSITEAVSYEPIPEVTVTIEGTELNVITDESGEFQFLETVPLGEQVLVISKSGYISKRYPIVVNQGQTLNITDMTLEKVVDSADLFTITLSDDELNDDGAGLDNISGLLQSSQDVFQRTAAFEFSSSFFRVRGLDSENGSILINGIEMNKTFDGRPQWSDWGGLNDVLRNQELTTGLQPSNYNFGGVLGTTNMVVRASKYREGGRVTFSASNRSYTNRVMASYASGLLDGGWSYAIMAGRRWGKEGYQEATLYDSNSFFASVEKQLGEKHSLNFTSIYTPNRRGKSSPNTQEVYDLKGIRYNEYWGWYDGDKRNSRIKEIEEPILMLNHYWDISSKTKLNTNVGYQFGKIGNSRLDWNGTDLVDGFPEGGGANPSPTYYQKLPSYFIRNYPDDLGRAYRAQQQFLNDGQINWNELYYANISNASRGGNAVYALYEDRNDDSQLTVNSILTSEINENIIINAAVNYKYLKSENFAEIIDLFGAGSYLDVDAFATDIEYDENGNATNLGSIQNDMLNPNRLAGEGDKFKYNYNFYANIFSGYAQAQFKYNKVDFYLAGSYTNTTYQREGLYQNGGFPDNSLGKGKEVKFTGLGAKGGLTYKISGKHLIDVNGGYLTKAPTLRNTFSNSRENHDVVGDRNGLGITEEKILSTDISYIYRSPIVKAKLTGYYTKIEDANEISFYYADGVGGDNAVFVQEVLQGIDKKHIGAELGIEVQVIPTLKLKGVASVGQFTYDNNPNLYLTTEPNVESQIAGFSNGYRDYGVSNLKDYKIAGGPQQAYSFGFEYRDPDYWWFGATVNYFTNTYVDVNPLTRTTNFTTDADGNVFNDYDENIARELLKQEEFDEYFTVNLTGGKSWKIGDYYIGLFASVNNLLDEVYKTGGFEQGRNANYRQLRDDQALNTPVFGSKYWYARGATYFVNLNFRF</sequence>
<dbReference type="GO" id="GO:0009279">
    <property type="term" value="C:cell outer membrane"/>
    <property type="evidence" value="ECO:0007669"/>
    <property type="project" value="UniProtKB-SubCell"/>
</dbReference>
<comment type="caution">
    <text evidence="4">The sequence shown here is derived from an EMBL/GenBank/DDBJ whole genome shotgun (WGS) entry which is preliminary data.</text>
</comment>
<dbReference type="AlphaFoldDB" id="A0A2K1E3V9"/>
<keyword evidence="2" id="KW-0472">Membrane</keyword>